<proteinExistence type="predicted"/>
<dbReference type="AlphaFoldDB" id="A0A5S9PGT4"/>
<evidence type="ECO:0000313" key="2">
    <source>
        <dbReference type="EMBL" id="CAA0103073.1"/>
    </source>
</evidence>
<keyword evidence="1" id="KW-0812">Transmembrane</keyword>
<feature type="transmembrane region" description="Helical" evidence="1">
    <location>
        <begin position="64"/>
        <end position="84"/>
    </location>
</feature>
<keyword evidence="1" id="KW-0472">Membrane</keyword>
<sequence length="139" mass="14249">MGIAAGVLLIMAAILNVFAAFAYNAKGKLNSGAANLGEKVVSELGDDSKGQFSDYQKTGMLNKAFALFLYVSVPTLVVGGVYAFNGEYTQILFAAGIVAIAAELIGGSMSKFGPSNLSGIAGGCIALFLSYEHVLALLG</sequence>
<protein>
    <submittedName>
        <fullName evidence="2">Uncharacterized protein</fullName>
    </submittedName>
</protein>
<evidence type="ECO:0000313" key="3">
    <source>
        <dbReference type="Proteomes" id="UP000434580"/>
    </source>
</evidence>
<dbReference type="OrthoDB" id="9872336at2"/>
<feature type="transmembrane region" description="Helical" evidence="1">
    <location>
        <begin position="91"/>
        <end position="110"/>
    </location>
</feature>
<keyword evidence="1" id="KW-1133">Transmembrane helix</keyword>
<evidence type="ECO:0000256" key="1">
    <source>
        <dbReference type="SAM" id="Phobius"/>
    </source>
</evidence>
<dbReference type="EMBL" id="CACSII010000012">
    <property type="protein sequence ID" value="CAA0103073.1"/>
    <property type="molecule type" value="Genomic_DNA"/>
</dbReference>
<reference evidence="2 3" key="1">
    <citation type="submission" date="2019-11" db="EMBL/GenBank/DDBJ databases">
        <authorList>
            <person name="Holert J."/>
        </authorList>
    </citation>
    <scope>NUCLEOTIDE SEQUENCE [LARGE SCALE GENOMIC DNA]</scope>
    <source>
        <strain evidence="2">BC5_2</strain>
    </source>
</reference>
<organism evidence="2 3">
    <name type="scientific">BD1-7 clade bacterium</name>
    <dbReference type="NCBI Taxonomy" id="2029982"/>
    <lineage>
        <taxon>Bacteria</taxon>
        <taxon>Pseudomonadati</taxon>
        <taxon>Pseudomonadota</taxon>
        <taxon>Gammaproteobacteria</taxon>
        <taxon>Cellvibrionales</taxon>
        <taxon>Spongiibacteraceae</taxon>
        <taxon>BD1-7 clade</taxon>
    </lineage>
</organism>
<feature type="transmembrane region" description="Helical" evidence="1">
    <location>
        <begin position="116"/>
        <end position="138"/>
    </location>
</feature>
<name>A0A5S9PGT4_9GAMM</name>
<accession>A0A5S9PGT4</accession>
<gene>
    <name evidence="2" type="ORF">DPBNPPHM_00900</name>
</gene>
<dbReference type="Proteomes" id="UP000434580">
    <property type="component" value="Unassembled WGS sequence"/>
</dbReference>